<evidence type="ECO:0008006" key="3">
    <source>
        <dbReference type="Google" id="ProtNLM"/>
    </source>
</evidence>
<reference evidence="1 2" key="1">
    <citation type="submission" date="2019-11" db="EMBL/GenBank/DDBJ databases">
        <title>Pseudmonas karstica sp. nov. and Pseudomonas spelaei sp. nov. from caves.</title>
        <authorList>
            <person name="Zeman M."/>
        </authorList>
    </citation>
    <scope>NUCLEOTIDE SEQUENCE [LARGE SCALE GENOMIC DNA]</scope>
    <source>
        <strain evidence="1 2">CCM 7891</strain>
    </source>
</reference>
<proteinExistence type="predicted"/>
<dbReference type="AlphaFoldDB" id="A0A7X2RW61"/>
<dbReference type="SUPFAM" id="SSF55724">
    <property type="entry name" value="Mog1p/PsbP-like"/>
    <property type="match status" value="1"/>
</dbReference>
<gene>
    <name evidence="1" type="ORF">GIR22_23660</name>
</gene>
<name>A0A7X2RW61_9PSED</name>
<dbReference type="Proteomes" id="UP000431485">
    <property type="component" value="Unassembled WGS sequence"/>
</dbReference>
<dbReference type="EMBL" id="WLYI01000044">
    <property type="protein sequence ID" value="MTD22128.1"/>
    <property type="molecule type" value="Genomic_DNA"/>
</dbReference>
<dbReference type="RefSeq" id="WP_154745691.1">
    <property type="nucleotide sequence ID" value="NZ_JBHSTG010000028.1"/>
</dbReference>
<dbReference type="OrthoDB" id="7026730at2"/>
<evidence type="ECO:0000313" key="2">
    <source>
        <dbReference type="Proteomes" id="UP000431485"/>
    </source>
</evidence>
<protein>
    <recommendedName>
        <fullName evidence="3">DUF1795 domain-containing protein</fullName>
    </recommendedName>
</protein>
<dbReference type="Gene3D" id="3.40.1000.10">
    <property type="entry name" value="Mog1/PsbP, alpha/beta/alpha sandwich"/>
    <property type="match status" value="1"/>
</dbReference>
<dbReference type="InterPro" id="IPR016123">
    <property type="entry name" value="Mog1/PsbP_a/b/a-sand"/>
</dbReference>
<organism evidence="1 2">
    <name type="scientific">Pseudomonas karstica</name>
    <dbReference type="NCBI Taxonomy" id="1055468"/>
    <lineage>
        <taxon>Bacteria</taxon>
        <taxon>Pseudomonadati</taxon>
        <taxon>Pseudomonadota</taxon>
        <taxon>Gammaproteobacteria</taxon>
        <taxon>Pseudomonadales</taxon>
        <taxon>Pseudomonadaceae</taxon>
        <taxon>Pseudomonas</taxon>
    </lineage>
</organism>
<comment type="caution">
    <text evidence="1">The sequence shown here is derived from an EMBL/GenBank/DDBJ whole genome shotgun (WGS) entry which is preliminary data.</text>
</comment>
<accession>A0A7X2RW61</accession>
<keyword evidence="2" id="KW-1185">Reference proteome</keyword>
<evidence type="ECO:0000313" key="1">
    <source>
        <dbReference type="EMBL" id="MTD22128.1"/>
    </source>
</evidence>
<sequence>MIRTSIYDRISEKRLAQEEAAREQQALPIVKPELEPEPEPVVALQELPSSFSFGGFNLAFAPGFNFRDIHTTLEHEGEPIVLTIKRRDVRQGQTLEQLLDESMQPFRKLYPQLRIIRELDRNVAGNAAKSLDFHFMTGQSERHGRVVGATVPVAGRDDRQWLSISCVIDPTKPSLSHWLIDFDSMLDGLASH</sequence>